<name>A0AAE3E5W3_9FIRM</name>
<reference evidence="2 3" key="1">
    <citation type="submission" date="2021-10" db="EMBL/GenBank/DDBJ databases">
        <title>Anaerobic single-cell dispensing facilitates the cultivation of human gut bacteria.</title>
        <authorList>
            <person name="Afrizal A."/>
        </authorList>
    </citation>
    <scope>NUCLEOTIDE SEQUENCE [LARGE SCALE GENOMIC DNA]</scope>
    <source>
        <strain evidence="2 3">CLA-AA-H224</strain>
    </source>
</reference>
<protein>
    <submittedName>
        <fullName evidence="2">MptD family putative ECF transporter S component</fullName>
    </submittedName>
</protein>
<feature type="transmembrane region" description="Helical" evidence="1">
    <location>
        <begin position="85"/>
        <end position="103"/>
    </location>
</feature>
<sequence length="192" mass="21218">MKDSKKMIVGAVLYTLLYIGIIYASLCLGYIHPFFWVYASLVSSVFAGIPYLYLTTRWQKFGVGTLFAFLVAGACALMGEGTILNWGLILLIGILTDIIRCAIGNKRIAGVRISYLPLALIPFGRTIVIWTNRAEEIADQAAEMGKAYGDTMEAITPIWMLVVMIIITVIVAFLAERMVEKCMKKSACLMEA</sequence>
<dbReference type="RefSeq" id="WP_055219048.1">
    <property type="nucleotide sequence ID" value="NZ_JAJEQN010000039.1"/>
</dbReference>
<keyword evidence="1" id="KW-1133">Transmembrane helix</keyword>
<comment type="caution">
    <text evidence="2">The sequence shown here is derived from an EMBL/GenBank/DDBJ whole genome shotgun (WGS) entry which is preliminary data.</text>
</comment>
<accession>A0AAE3E5W3</accession>
<dbReference type="InterPro" id="IPR011733">
    <property type="entry name" value="CHP02185_IM"/>
</dbReference>
<feature type="transmembrane region" description="Helical" evidence="1">
    <location>
        <begin position="37"/>
        <end position="54"/>
    </location>
</feature>
<evidence type="ECO:0000313" key="3">
    <source>
        <dbReference type="Proteomes" id="UP001198200"/>
    </source>
</evidence>
<feature type="transmembrane region" description="Helical" evidence="1">
    <location>
        <begin position="115"/>
        <end position="134"/>
    </location>
</feature>
<feature type="transmembrane region" description="Helical" evidence="1">
    <location>
        <begin position="154"/>
        <end position="175"/>
    </location>
</feature>
<dbReference type="Proteomes" id="UP001198200">
    <property type="component" value="Unassembled WGS sequence"/>
</dbReference>
<gene>
    <name evidence="2" type="ORF">LKD48_13020</name>
</gene>
<evidence type="ECO:0000313" key="2">
    <source>
        <dbReference type="EMBL" id="MCC2222539.1"/>
    </source>
</evidence>
<proteinExistence type="predicted"/>
<evidence type="ECO:0000256" key="1">
    <source>
        <dbReference type="SAM" id="Phobius"/>
    </source>
</evidence>
<keyword evidence="1" id="KW-0472">Membrane</keyword>
<dbReference type="Pfam" id="PF09605">
    <property type="entry name" value="Trep_Strep"/>
    <property type="match status" value="1"/>
</dbReference>
<feature type="transmembrane region" description="Helical" evidence="1">
    <location>
        <begin position="7"/>
        <end position="31"/>
    </location>
</feature>
<dbReference type="EMBL" id="JAJEQN010000039">
    <property type="protein sequence ID" value="MCC2222539.1"/>
    <property type="molecule type" value="Genomic_DNA"/>
</dbReference>
<keyword evidence="3" id="KW-1185">Reference proteome</keyword>
<dbReference type="AlphaFoldDB" id="A0AAE3E5W3"/>
<feature type="transmembrane region" description="Helical" evidence="1">
    <location>
        <begin position="61"/>
        <end position="79"/>
    </location>
</feature>
<organism evidence="2 3">
    <name type="scientific">Anthropogastromicrobium aceti</name>
    <dbReference type="NCBI Taxonomy" id="2981768"/>
    <lineage>
        <taxon>Bacteria</taxon>
        <taxon>Bacillati</taxon>
        <taxon>Bacillota</taxon>
        <taxon>Clostridia</taxon>
        <taxon>Lachnospirales</taxon>
        <taxon>Lachnospiraceae</taxon>
        <taxon>Anthropogastromicrobium</taxon>
    </lineage>
</organism>
<keyword evidence="1" id="KW-0812">Transmembrane</keyword>